<dbReference type="Pfam" id="PF00023">
    <property type="entry name" value="Ank"/>
    <property type="match status" value="1"/>
</dbReference>
<dbReference type="SUPFAM" id="SSF48403">
    <property type="entry name" value="Ankyrin repeat"/>
    <property type="match status" value="1"/>
</dbReference>
<proteinExistence type="predicted"/>
<reference evidence="1" key="1">
    <citation type="submission" date="2021-04" db="EMBL/GenBank/DDBJ databases">
        <title>Draft Genome Sequence of Pandoravirus japonicus, Isolated from the Sabaishi River of Niigata, Japan.</title>
        <authorList>
            <person name="Hosokawa N."/>
            <person name="Takahashi H."/>
            <person name="Aoki K."/>
            <person name="Takemura M."/>
        </authorList>
    </citation>
    <scope>NUCLEOTIDE SEQUENCE</scope>
</reference>
<evidence type="ECO:0000313" key="2">
    <source>
        <dbReference type="Proteomes" id="UP001253637"/>
    </source>
</evidence>
<dbReference type="EMBL" id="LC625835">
    <property type="protein sequence ID" value="BCU03667.1"/>
    <property type="molecule type" value="Genomic_DNA"/>
</dbReference>
<organism evidence="1 2">
    <name type="scientific">Pandoravirus japonicus</name>
    <dbReference type="NCBI Taxonomy" id="2823154"/>
    <lineage>
        <taxon>Viruses</taxon>
        <taxon>Pandoravirus</taxon>
    </lineage>
</organism>
<dbReference type="Gene3D" id="1.25.40.20">
    <property type="entry name" value="Ankyrin repeat-containing domain"/>
    <property type="match status" value="1"/>
</dbReference>
<dbReference type="InterPro" id="IPR036770">
    <property type="entry name" value="Ankyrin_rpt-contain_sf"/>
</dbReference>
<accession>A0A811BRB6</accession>
<dbReference type="InterPro" id="IPR002110">
    <property type="entry name" value="Ankyrin_rpt"/>
</dbReference>
<name>A0A811BRB6_9VIRU</name>
<protein>
    <submittedName>
        <fullName evidence="1">Ankyrin repeat domain containing protein</fullName>
    </submittedName>
</protein>
<dbReference type="PROSITE" id="PS50088">
    <property type="entry name" value="ANK_REPEAT"/>
    <property type="match status" value="1"/>
</dbReference>
<sequence>MALAICAHPSGHGMTTVAPADKAIDQMYLRAKAGKWDKVLDGLGADAGLAKKAAAYVRPGSGWTFVHQAAFWGREDACRALLKRGASPSATTNDGLSPDAVARQRGHDQLAAWLLAFADTTGATRPCSRAFDEASERRALTAFHVPYAGGLVHVRAGSRYFVDTCDCVLIGWHGSYDPPFGMDGIDLV</sequence>
<evidence type="ECO:0000313" key="1">
    <source>
        <dbReference type="EMBL" id="BCU03667.1"/>
    </source>
</evidence>
<dbReference type="Proteomes" id="UP001253637">
    <property type="component" value="Segment"/>
</dbReference>